<evidence type="ECO:0000313" key="3">
    <source>
        <dbReference type="Proteomes" id="UP000769617"/>
    </source>
</evidence>
<organism evidence="2 3">
    <name type="scientific">Billgrantia antri</name>
    <dbReference type="NCBI Taxonomy" id="2846777"/>
    <lineage>
        <taxon>Bacteria</taxon>
        <taxon>Pseudomonadati</taxon>
        <taxon>Pseudomonadota</taxon>
        <taxon>Gammaproteobacteria</taxon>
        <taxon>Oceanospirillales</taxon>
        <taxon>Halomonadaceae</taxon>
        <taxon>Billgrantia</taxon>
    </lineage>
</organism>
<dbReference type="EMBL" id="JAHYCA010000002">
    <property type="protein sequence ID" value="MBW6390458.1"/>
    <property type="molecule type" value="Genomic_DNA"/>
</dbReference>
<comment type="caution">
    <text evidence="2">The sequence shown here is derived from an EMBL/GenBank/DDBJ whole genome shotgun (WGS) entry which is preliminary data.</text>
</comment>
<keyword evidence="3" id="KW-1185">Reference proteome</keyword>
<protein>
    <recommendedName>
        <fullName evidence="1">NACHT C-terminal Helical domain-containing protein</fullName>
    </recommendedName>
</protein>
<dbReference type="PANTHER" id="PTHR46844">
    <property type="entry name" value="SLR5058 PROTEIN"/>
    <property type="match status" value="1"/>
</dbReference>
<dbReference type="InterPro" id="IPR054735">
    <property type="entry name" value="NCH1"/>
</dbReference>
<accession>A0ABS6ZL15</accession>
<feature type="domain" description="NACHT C-terminal Helical" evidence="1">
    <location>
        <begin position="586"/>
        <end position="754"/>
    </location>
</feature>
<proteinExistence type="predicted"/>
<gene>
    <name evidence="2" type="ORF">KPL81_04705</name>
</gene>
<dbReference type="SUPFAM" id="SSF52540">
    <property type="entry name" value="P-loop containing nucleoside triphosphate hydrolases"/>
    <property type="match status" value="1"/>
</dbReference>
<dbReference type="Gene3D" id="3.40.50.300">
    <property type="entry name" value="P-loop containing nucleotide triphosphate hydrolases"/>
    <property type="match status" value="1"/>
</dbReference>
<dbReference type="RefSeq" id="WP_219790878.1">
    <property type="nucleotide sequence ID" value="NZ_JAHYCA010000002.1"/>
</dbReference>
<reference evidence="2 3" key="1">
    <citation type="submission" date="2021-07" db="EMBL/GenBank/DDBJ databases">
        <authorList>
            <person name="So Y."/>
        </authorList>
    </citation>
    <scope>NUCLEOTIDE SEQUENCE [LARGE SCALE GENOMIC DNA]</scope>
    <source>
        <strain evidence="2 3">Y3S6</strain>
    </source>
</reference>
<sequence length="764" mass="88385">MKDHRVEKLRSIQDEVKEFHPLLNVLFRKLTDIVSVDYRQGNSEMGADFILTKKDNTLGGTEYIGAVVKIGKITQSHSEVERQIEECDIERTVEGGKKKIYLTEIWVIASGTITQNAREKIHNKYKSKKIKFIDQDMLITLIDTHCSEFWNNVTIEENEYLNHVRETSKEITHNNGMGFYITDNTYVPQSLIKIDNSKSIYKLTKPRPIKRVDIHEAIRKERLILIEAMMGSGKSTLLGRAASYFSNSENFVQNETLPILIDAIDLYDDHSACISNLITTTLTKFKLKPQKMYLIMIDAMDELRITNEDRLAFLSSIRESVKNQDNIKIVITSRNFDDPELEAELDGFFTRYQLCPFTVPQVLDLVKTICQDSSAIARLEKDLDRSQVFKALPRTPISAILLARILKENIQEIPSTMTDLYAKYMELVLGRWDMQKGLQSQIEYDITNNTVINIAEFAIENSLIHIPAGDAKSIYNDYVNSRKFQIEKEKLFEKIISKNEVFIYNRQKKTISFRHRTFAEFFYAQALSRDNKATINEEIYDMYWSSSYFFYLGIKRDCPEIINAIDNIDLRDEKYRFLKIIGHGGFLLAAYLTPYIIITRSVESAFHDAANLYQELIEQKTESPLQQFSAIQLLCIISHCLNESYGYDYFAEAIKERALDLFSRPDICESGMVELFLLNSVLVKTKDNNAHDLMIEQYGKKIPLALQAAIVESTGEQNKYSQITERFSKRFIKQLKGNRNMQIALSNLYEKAIKDQPHHSQDIQ</sequence>
<dbReference type="InterPro" id="IPR027417">
    <property type="entry name" value="P-loop_NTPase"/>
</dbReference>
<dbReference type="Proteomes" id="UP000769617">
    <property type="component" value="Unassembled WGS sequence"/>
</dbReference>
<evidence type="ECO:0000259" key="1">
    <source>
        <dbReference type="Pfam" id="PF22728"/>
    </source>
</evidence>
<dbReference type="PANTHER" id="PTHR46844:SF1">
    <property type="entry name" value="SLR5058 PROTEIN"/>
    <property type="match status" value="1"/>
</dbReference>
<name>A0ABS6ZL15_9GAMM</name>
<dbReference type="Pfam" id="PF22728">
    <property type="entry name" value="NCH1"/>
    <property type="match status" value="1"/>
</dbReference>
<evidence type="ECO:0000313" key="2">
    <source>
        <dbReference type="EMBL" id="MBW6390458.1"/>
    </source>
</evidence>